<proteinExistence type="predicted"/>
<name>A0A9X0UEH4_9PROT</name>
<dbReference type="RefSeq" id="WP_186772609.1">
    <property type="nucleotide sequence ID" value="NZ_JACOMF010000036.1"/>
</dbReference>
<organism evidence="1 2">
    <name type="scientific">Siccirubricoccus deserti</name>
    <dbReference type="NCBI Taxonomy" id="2013562"/>
    <lineage>
        <taxon>Bacteria</taxon>
        <taxon>Pseudomonadati</taxon>
        <taxon>Pseudomonadota</taxon>
        <taxon>Alphaproteobacteria</taxon>
        <taxon>Acetobacterales</taxon>
        <taxon>Roseomonadaceae</taxon>
        <taxon>Siccirubricoccus</taxon>
    </lineage>
</organism>
<protein>
    <submittedName>
        <fullName evidence="1">Uncharacterized protein</fullName>
    </submittedName>
</protein>
<dbReference type="EMBL" id="JACOMF010000036">
    <property type="protein sequence ID" value="MBC4017859.1"/>
    <property type="molecule type" value="Genomic_DNA"/>
</dbReference>
<sequence>MHRPSLLSLLTAPGARAQPRHPIRILVGSAAGHIRRDRACWAGVAAAGNIRAD</sequence>
<dbReference type="Proteomes" id="UP000600101">
    <property type="component" value="Unassembled WGS sequence"/>
</dbReference>
<dbReference type="AlphaFoldDB" id="A0A9X0UEH4"/>
<keyword evidence="2" id="KW-1185">Reference proteome</keyword>
<evidence type="ECO:0000313" key="1">
    <source>
        <dbReference type="EMBL" id="MBC4017859.1"/>
    </source>
</evidence>
<reference evidence="1" key="1">
    <citation type="submission" date="2020-08" db="EMBL/GenBank/DDBJ databases">
        <authorList>
            <person name="Hu Y."/>
            <person name="Nguyen S.V."/>
            <person name="Li F."/>
            <person name="Fanning S."/>
        </authorList>
    </citation>
    <scope>NUCLEOTIDE SEQUENCE</scope>
    <source>
        <strain evidence="1">SYSU D8009</strain>
    </source>
</reference>
<gene>
    <name evidence="1" type="ORF">H7965_21375</name>
</gene>
<accession>A0A9X0UEH4</accession>
<comment type="caution">
    <text evidence="1">The sequence shown here is derived from an EMBL/GenBank/DDBJ whole genome shotgun (WGS) entry which is preliminary data.</text>
</comment>
<evidence type="ECO:0000313" key="2">
    <source>
        <dbReference type="Proteomes" id="UP000600101"/>
    </source>
</evidence>